<dbReference type="RefSeq" id="WP_130556474.1">
    <property type="nucleotide sequence ID" value="NZ_AP028947.1"/>
</dbReference>
<dbReference type="GO" id="GO:0003723">
    <property type="term" value="F:RNA binding"/>
    <property type="evidence" value="ECO:0007669"/>
    <property type="project" value="UniProtKB-KW"/>
</dbReference>
<evidence type="ECO:0000313" key="12">
    <source>
        <dbReference type="Proteomes" id="UP001329151"/>
    </source>
</evidence>
<dbReference type="GO" id="GO:0000455">
    <property type="term" value="P:enzyme-directed rRNA pseudouridine synthesis"/>
    <property type="evidence" value="ECO:0007669"/>
    <property type="project" value="UniProtKB-ARBA"/>
</dbReference>
<dbReference type="PANTHER" id="PTHR21600">
    <property type="entry name" value="MITOCHONDRIAL RNA PSEUDOURIDINE SYNTHASE"/>
    <property type="match status" value="1"/>
</dbReference>
<evidence type="ECO:0000256" key="2">
    <source>
        <dbReference type="ARBA" id="ARBA00002876"/>
    </source>
</evidence>
<accession>A0AA86MEJ7</accession>
<dbReference type="AlphaFoldDB" id="A0AA86MEJ7"/>
<dbReference type="InterPro" id="IPR006145">
    <property type="entry name" value="PsdUridine_synth_RsuA/RluA"/>
</dbReference>
<dbReference type="InterPro" id="IPR006224">
    <property type="entry name" value="PsdUridine_synth_RluA-like_CS"/>
</dbReference>
<evidence type="ECO:0000313" key="11">
    <source>
        <dbReference type="EMBL" id="BET26020.1"/>
    </source>
</evidence>
<comment type="similarity">
    <text evidence="3 9">Belongs to the pseudouridine synthase RluA family.</text>
</comment>
<keyword evidence="12" id="KW-1185">Reference proteome</keyword>
<feature type="domain" description="RNA-binding S4" evidence="10">
    <location>
        <begin position="24"/>
        <end position="84"/>
    </location>
</feature>
<dbReference type="InterPro" id="IPR020103">
    <property type="entry name" value="PsdUridine_synth_cat_dom_sf"/>
</dbReference>
<dbReference type="KEGG" id="lto:RGQ30_15210"/>
<evidence type="ECO:0000256" key="8">
    <source>
        <dbReference type="PROSITE-ProRule" id="PRU00182"/>
    </source>
</evidence>
<dbReference type="InterPro" id="IPR002942">
    <property type="entry name" value="S4_RNA-bd"/>
</dbReference>
<dbReference type="EMBL" id="AP028947">
    <property type="protein sequence ID" value="BET26020.1"/>
    <property type="molecule type" value="Genomic_DNA"/>
</dbReference>
<dbReference type="PROSITE" id="PS50889">
    <property type="entry name" value="S4"/>
    <property type="match status" value="1"/>
</dbReference>
<dbReference type="Gene3D" id="3.30.2350.10">
    <property type="entry name" value="Pseudouridine synthase"/>
    <property type="match status" value="1"/>
</dbReference>
<organism evidence="11 12">
    <name type="scientific">Limnobacter thiooxidans</name>
    <dbReference type="NCBI Taxonomy" id="131080"/>
    <lineage>
        <taxon>Bacteria</taxon>
        <taxon>Pseudomonadati</taxon>
        <taxon>Pseudomonadota</taxon>
        <taxon>Betaproteobacteria</taxon>
        <taxon>Burkholderiales</taxon>
        <taxon>Burkholderiaceae</taxon>
        <taxon>Limnobacter</taxon>
    </lineage>
</organism>
<keyword evidence="6 9" id="KW-0413">Isomerase</keyword>
<dbReference type="PROSITE" id="PS01129">
    <property type="entry name" value="PSI_RLU"/>
    <property type="match status" value="1"/>
</dbReference>
<protein>
    <recommendedName>
        <fullName evidence="9">Pseudouridine synthase</fullName>
        <ecNumber evidence="9">5.4.99.-</ecNumber>
    </recommendedName>
</protein>
<dbReference type="EC" id="5.4.99.-" evidence="9"/>
<proteinExistence type="inferred from homology"/>
<reference evidence="11 12" key="1">
    <citation type="submission" date="2023-10" db="EMBL/GenBank/DDBJ databases">
        <title>Complete Genome Sequence of Limnobacter thiooxidans CS-K2T, Isolated from freshwater lake sediments in Bavaria, Germany.</title>
        <authorList>
            <person name="Naruki M."/>
            <person name="Watanabe A."/>
            <person name="Warashina T."/>
            <person name="Morita T."/>
            <person name="Arakawa K."/>
        </authorList>
    </citation>
    <scope>NUCLEOTIDE SEQUENCE [LARGE SCALE GENOMIC DNA]</scope>
    <source>
        <strain evidence="11 12">CS-K2</strain>
    </source>
</reference>
<feature type="active site" evidence="7">
    <location>
        <position position="156"/>
    </location>
</feature>
<dbReference type="Gene3D" id="3.10.290.10">
    <property type="entry name" value="RNA-binding S4 domain"/>
    <property type="match status" value="1"/>
</dbReference>
<keyword evidence="4" id="KW-0698">rRNA processing</keyword>
<keyword evidence="5 8" id="KW-0694">RNA-binding</keyword>
<dbReference type="InterPro" id="IPR006225">
    <property type="entry name" value="PsdUridine_synth_RluC/D"/>
</dbReference>
<dbReference type="Proteomes" id="UP001329151">
    <property type="component" value="Chromosome"/>
</dbReference>
<name>A0AA86MEJ7_9BURK</name>
<comment type="function">
    <text evidence="2">Responsible for synthesis of pseudouridine from uracil at positions 955, 2504 and 2580 in 23S ribosomal RNA.</text>
</comment>
<dbReference type="SUPFAM" id="SSF55174">
    <property type="entry name" value="Alpha-L RNA-binding motif"/>
    <property type="match status" value="1"/>
</dbReference>
<evidence type="ECO:0000256" key="9">
    <source>
        <dbReference type="RuleBase" id="RU362028"/>
    </source>
</evidence>
<dbReference type="PANTHER" id="PTHR21600:SF92">
    <property type="entry name" value="RIBOSOMAL LARGE SUBUNIT PSEUDOURIDINE SYNTHASE C"/>
    <property type="match status" value="1"/>
</dbReference>
<evidence type="ECO:0000256" key="6">
    <source>
        <dbReference type="ARBA" id="ARBA00023235"/>
    </source>
</evidence>
<sequence length="335" mass="37885">MKTQEKPNPDRAVLLEIDEKHQDQRLDNFLCSVCKGVPKSHVFRIIRSGEVRINRKRAEAKTKLCIGDVVRVPPIQVVEKQSLESTPSSASFNKVQLLNAAAAIPILFEDEHLLVVNKPSGMAVHGGSGSSFGLIECIRALRSETHQDLELVHRIDRETSGVLIISKKRSALRKLQEQLRARSWKKYYKTLVLGHWPESLRQVDLPLLKTQSNEKEARVFVDPSGDNACTKFKTIQCYRSLYSEFTLIQAQILTGRTHQIRVHTSASKFPIAGDDRYGNFEMNKQLARHGLKRMFLHAARLQLVHPATNESIVIEAPLAAELDSFLQTLQAVNRK</sequence>
<dbReference type="NCBIfam" id="TIGR00005">
    <property type="entry name" value="rluA_subfam"/>
    <property type="match status" value="1"/>
</dbReference>
<evidence type="ECO:0000259" key="10">
    <source>
        <dbReference type="SMART" id="SM00363"/>
    </source>
</evidence>
<dbReference type="InterPro" id="IPR050188">
    <property type="entry name" value="RluA_PseudoU_synthase"/>
</dbReference>
<dbReference type="GO" id="GO:0160141">
    <property type="term" value="F:23S rRNA pseudouridine(955/2504/2580) synthase activity"/>
    <property type="evidence" value="ECO:0007669"/>
    <property type="project" value="UniProtKB-EC"/>
</dbReference>
<dbReference type="InterPro" id="IPR036986">
    <property type="entry name" value="S4_RNA-bd_sf"/>
</dbReference>
<dbReference type="Pfam" id="PF01479">
    <property type="entry name" value="S4"/>
    <property type="match status" value="1"/>
</dbReference>
<dbReference type="CDD" id="cd00165">
    <property type="entry name" value="S4"/>
    <property type="match status" value="1"/>
</dbReference>
<comment type="catalytic activity">
    <reaction evidence="1">
        <text>uridine(955/2504/2580) in 23S rRNA = pseudouridine(955/2504/2580) in 23S rRNA</text>
        <dbReference type="Rhea" id="RHEA:42528"/>
        <dbReference type="Rhea" id="RHEA-COMP:10099"/>
        <dbReference type="Rhea" id="RHEA-COMP:10100"/>
        <dbReference type="ChEBI" id="CHEBI:65314"/>
        <dbReference type="ChEBI" id="CHEBI:65315"/>
        <dbReference type="EC" id="5.4.99.24"/>
    </reaction>
</comment>
<evidence type="ECO:0000256" key="3">
    <source>
        <dbReference type="ARBA" id="ARBA00010876"/>
    </source>
</evidence>
<dbReference type="SMART" id="SM00363">
    <property type="entry name" value="S4"/>
    <property type="match status" value="1"/>
</dbReference>
<evidence type="ECO:0000256" key="7">
    <source>
        <dbReference type="PIRSR" id="PIRSR606225-1"/>
    </source>
</evidence>
<dbReference type="Pfam" id="PF00849">
    <property type="entry name" value="PseudoU_synth_2"/>
    <property type="match status" value="1"/>
</dbReference>
<dbReference type="SUPFAM" id="SSF55120">
    <property type="entry name" value="Pseudouridine synthase"/>
    <property type="match status" value="1"/>
</dbReference>
<dbReference type="CDD" id="cd02869">
    <property type="entry name" value="PseudoU_synth_RluA_like"/>
    <property type="match status" value="1"/>
</dbReference>
<evidence type="ECO:0000256" key="4">
    <source>
        <dbReference type="ARBA" id="ARBA00022552"/>
    </source>
</evidence>
<gene>
    <name evidence="11" type="primary">rluC</name>
    <name evidence="11" type="ORF">RGQ30_15210</name>
</gene>
<evidence type="ECO:0000256" key="1">
    <source>
        <dbReference type="ARBA" id="ARBA00000381"/>
    </source>
</evidence>
<evidence type="ECO:0000256" key="5">
    <source>
        <dbReference type="ARBA" id="ARBA00022884"/>
    </source>
</evidence>
<comment type="catalytic activity">
    <reaction evidence="9">
        <text>a uridine in RNA = a pseudouridine in RNA</text>
        <dbReference type="Rhea" id="RHEA:48348"/>
        <dbReference type="Rhea" id="RHEA-COMP:12068"/>
        <dbReference type="Rhea" id="RHEA-COMP:12069"/>
        <dbReference type="ChEBI" id="CHEBI:65314"/>
        <dbReference type="ChEBI" id="CHEBI:65315"/>
    </reaction>
</comment>